<dbReference type="PATRIC" id="fig|700597.3.peg.4241"/>
<evidence type="ECO:0000256" key="1">
    <source>
        <dbReference type="SAM" id="MobiDB-lite"/>
    </source>
</evidence>
<feature type="region of interest" description="Disordered" evidence="1">
    <location>
        <begin position="1866"/>
        <end position="1909"/>
    </location>
</feature>
<feature type="region of interest" description="Disordered" evidence="1">
    <location>
        <begin position="1318"/>
        <end position="1380"/>
    </location>
</feature>
<feature type="non-terminal residue" evidence="2">
    <location>
        <position position="1"/>
    </location>
</feature>
<gene>
    <name evidence="2" type="ORF">SZN_21606</name>
</gene>
<feature type="compositionally biased region" description="Low complexity" evidence="1">
    <location>
        <begin position="1358"/>
        <end position="1369"/>
    </location>
</feature>
<feature type="compositionally biased region" description="Pro residues" evidence="1">
    <location>
        <begin position="226"/>
        <end position="241"/>
    </location>
</feature>
<protein>
    <submittedName>
        <fullName evidence="2">Uncharacterized protein</fullName>
    </submittedName>
</protein>
<feature type="compositionally biased region" description="Low complexity" evidence="1">
    <location>
        <begin position="756"/>
        <end position="772"/>
    </location>
</feature>
<feature type="region of interest" description="Disordered" evidence="1">
    <location>
        <begin position="1497"/>
        <end position="1526"/>
    </location>
</feature>
<feature type="compositionally biased region" description="Polar residues" evidence="1">
    <location>
        <begin position="797"/>
        <end position="808"/>
    </location>
</feature>
<feature type="region of interest" description="Disordered" evidence="1">
    <location>
        <begin position="1562"/>
        <end position="1582"/>
    </location>
</feature>
<organism evidence="2 3">
    <name type="scientific">Streptomyces zinciresistens K42</name>
    <dbReference type="NCBI Taxonomy" id="700597"/>
    <lineage>
        <taxon>Bacteria</taxon>
        <taxon>Bacillati</taxon>
        <taxon>Actinomycetota</taxon>
        <taxon>Actinomycetes</taxon>
        <taxon>Kitasatosporales</taxon>
        <taxon>Streptomycetaceae</taxon>
        <taxon>Streptomyces</taxon>
    </lineage>
</organism>
<keyword evidence="3" id="KW-1185">Reference proteome</keyword>
<feature type="region of interest" description="Disordered" evidence="1">
    <location>
        <begin position="31"/>
        <end position="53"/>
    </location>
</feature>
<evidence type="ECO:0000313" key="2">
    <source>
        <dbReference type="EMBL" id="EGX57693.1"/>
    </source>
</evidence>
<feature type="region of interest" description="Disordered" evidence="1">
    <location>
        <begin position="192"/>
        <end position="307"/>
    </location>
</feature>
<feature type="region of interest" description="Disordered" evidence="1">
    <location>
        <begin position="938"/>
        <end position="969"/>
    </location>
</feature>
<evidence type="ECO:0000313" key="3">
    <source>
        <dbReference type="Proteomes" id="UP000004217"/>
    </source>
</evidence>
<proteinExistence type="predicted"/>
<feature type="compositionally biased region" description="Basic and acidic residues" evidence="1">
    <location>
        <begin position="484"/>
        <end position="499"/>
    </location>
</feature>
<feature type="region of interest" description="Disordered" evidence="1">
    <location>
        <begin position="739"/>
        <end position="819"/>
    </location>
</feature>
<dbReference type="EMBL" id="AGBF01000082">
    <property type="protein sequence ID" value="EGX57693.1"/>
    <property type="molecule type" value="Genomic_DNA"/>
</dbReference>
<reference evidence="2 3" key="1">
    <citation type="submission" date="2011-08" db="EMBL/GenBank/DDBJ databases">
        <authorList>
            <person name="Lin Y."/>
            <person name="Hao X."/>
            <person name="Johnstone L."/>
            <person name="Miller S.J."/>
            <person name="Wei G."/>
            <person name="Rensing C."/>
        </authorList>
    </citation>
    <scope>NUCLEOTIDE SEQUENCE [LARGE SCALE GENOMIC DNA]</scope>
    <source>
        <strain evidence="2 3">K42</strain>
    </source>
</reference>
<feature type="region of interest" description="Disordered" evidence="1">
    <location>
        <begin position="2027"/>
        <end position="2050"/>
    </location>
</feature>
<sequence>AALPPGTPPPVATALPTATVTVVSVTDDGTAPALRSHATPPWHPPADATGPRYRLASDGVLTAPDGATYTQGPPTGHGNGFFGALSAALRDAAARPGLAAAEATRLRRRADMTPAQLMRLNGLPGAPADRNALFTPPPPTRGPGGLPPSRIALEDQLRRYLTRAPWGAGADRAVAEWASSATGTTVTLIEENGTAHTYRGPSGDTGPQLRLRRRGGDFVPLAERTPAPPTDPASVPLPPSPLATTSTAPELPGEEEAFDLSTLSGARPTTAPATGTDSRPDTGTGSRMDLDSDEESERDAVRTSPEGEFATEFADLLDEPELRLDALLDVVRRRNERLGGLPDVAFDSAFTEATGIGLPEALDQVEQAGRLASEEYERLRDALGLGTGGPFTRTTPTGSSARDRDVTLRMLDRVARLVKEVLRKPNRQDDAQVTPHIAVGMLPDGSLGIAGNTGTKALTQDEAAQVEDELRWFVTGQEPAGTPRQRELEQRARDEETHRQTAARLDQAERALADRTSEQEAMRARLEQQYASSVWDDALQSQWETLLADEAGAQQERQTLTAERRQWRRDERWLARRRPGIARELRDTKLRALATGWYRLYHPESPELDLVKRALARPRILNVAGRDATPDVGAHGSEHGELTLLGQWVAHWESHPGEPANPQTLNLGGFKMACASCDLAYQAVNQHVGGPLGHRVQASGTHGMFFPGWRMPDWMRARPALEQHIRDNAETIGAYLDQGGVLQGERTDTTDRQYPADSSSEYESGDGSYAGSVEGGMDVDSPLGSPAPEAAPRLPRTTATPLDANTATPPAPRGRRDNRPRFVVRSGFDARRFSFAGEPVTDLTVRVAFRGPREGVAQVRSRLAAGVETLLNAPAHRLPNGDRLHVTVEYVEPGGDPHLTVDLVGRDRAMDQTTWWADAEQAELVHELTHQLGMRDEYRDAGSPQRPHIPGSLLGDLNQPPEDPSLAPAGLRGRHLALMSTLIGELPAGTAQNARTWDSVRTAVEPVLRRAVWVDPVSLPGSAGTATEGDVAARMQQEATLTPFRSGNYEFTNLKHTDERYRDKAVRIIDLLRRDDTIREYIGGRPCRITLHVRTTETPADVTDRGEAGVDINLASYYFEKYDMGYIMGMLAHEIGLHPLAARDTNIPDEEEMFADVPLAVPGLSELKTPRTMSTRGAGQADHIMAAFPSSTRHGIYRDMVVRMAGVLAGDARRGEEGARPKDVTDLIDTYLMDLATIAVTNDRRKSAAWEPGYTARAYNAYKEMLVARLPQDSPVLGLLPADKSWYNVTGNFLGLGGSFAFNNRGDSIQTAADATEAVPRLPRPPAAPQTVSGTGVTPEPTDADPAPLPAGRPVPTGAGPAPLPAGRSAPRRGRDNRPRYVVRSGFDARRFSYGGEPVTDLTVRVALRGTDADTAQVYDRLTQGVHEFLNDPGHRLPNGDRLHVTVELVRPADSPHLTVDLVGRDRAMDQRTWWADAEPVQLVHELTHQLGMRDEYRDAGSPQRPHIPGSLLGDLNEPPEDPSLAPGGLRGRHLALLSALIGNVTAQPQPEGRTWEAARTSTTPAPRQSVWVDPVSLPGSTGTATDGDVAARMQQEATLTPFKSGRFEFTNLKHTDPRYREKAVRIIELLGDHPTIRDYIGDRPCRITLHLRTTETPADVRDLGDEGVQINLASYYFEKYDIGYIMGMLSHEIGLHPLASRNSDIPDEEAMFRGIPLPVPGLTDLRTPRTMNTDTAGQADHIMAAFPSSTRHGIYRDIVLTTADMLALAARAGVEGAKAKDVTDLIDCYLMDLASIAITSDYRMNAAKEPGNTAKVYNAYKALLAQHMAEDSPARPLLPADKGLFGVVRDFTQLAASLATNNRGDSIQRPVVTDEAPPRLPQPQARPAPADATAPPRPRGARDNRPRFVVRSGFDTRRFSFGGEPVTDLTVRLALRGPEADRDEVRRRLDAGVAELLNDPAYRLPNGDRLHVTVEHVEASGDPHVTVDLVGRDRAMDQTAWWTDAETADLVHELTHQLGLRDEYRDAASPQRPHIPGSLLGDLRTPPEDPSLTPAGLRGRHLALLATLIGYVPPAPQTASPGPGPGAGRTWDTARAGAAPVPHRAVWVDPVSLPGSTGTPTEGDVPARAPQGPAPTPFTVGNFSFTNLNQTDERYLAKAARIADLLLRHDTIRDYVGGRPCRITLRVRTTETPADVTDRGEDGVDINLASYYFENYGMGHIMGMLSHEIGLHPLAARDTGIRDEEEMFAGFPLAVPGLSGLRNPRTMNTEGSGQADHIMAAYPSSSRHAVYRDIVVGMAAVLAEDAQLGRSGATPRDVTDLIDCYLMDLASIAVTNDHRANAALEPGYTARVYNAYKAALLAGLPADSPLRALLPADKGMLGVMNDFRVLASAVAIGIRGDSIERTGAA</sequence>
<dbReference type="Proteomes" id="UP000004217">
    <property type="component" value="Unassembled WGS sequence"/>
</dbReference>
<name>G2GFN7_9ACTN</name>
<feature type="compositionally biased region" description="Low complexity" evidence="1">
    <location>
        <begin position="265"/>
        <end position="276"/>
    </location>
</feature>
<comment type="caution">
    <text evidence="2">The sequence shown here is derived from an EMBL/GenBank/DDBJ whole genome shotgun (WGS) entry which is preliminary data.</text>
</comment>
<feature type="region of interest" description="Disordered" evidence="1">
    <location>
        <begin position="478"/>
        <end position="501"/>
    </location>
</feature>
<accession>G2GFN7</accession>
<feature type="region of interest" description="Disordered" evidence="1">
    <location>
        <begin position="382"/>
        <end position="403"/>
    </location>
</feature>